<dbReference type="InterPro" id="IPR009081">
    <property type="entry name" value="PP-bd_ACP"/>
</dbReference>
<dbReference type="InterPro" id="IPR001242">
    <property type="entry name" value="Condensation_dom"/>
</dbReference>
<dbReference type="SUPFAM" id="SSF47336">
    <property type="entry name" value="ACP-like"/>
    <property type="match status" value="1"/>
</dbReference>
<dbReference type="AlphaFoldDB" id="A0A2S9YN20"/>
<proteinExistence type="predicted"/>
<evidence type="ECO:0000259" key="1">
    <source>
        <dbReference type="PROSITE" id="PS50075"/>
    </source>
</evidence>
<gene>
    <name evidence="2" type="primary">lgrD_2</name>
    <name evidence="2" type="ORF">ENSA7_38010</name>
</gene>
<dbReference type="Gene3D" id="3.30.559.30">
    <property type="entry name" value="Nonribosomal peptide synthetase, condensation domain"/>
    <property type="match status" value="1"/>
</dbReference>
<dbReference type="InterPro" id="IPR023213">
    <property type="entry name" value="CAT-like_dom_sf"/>
</dbReference>
<dbReference type="Proteomes" id="UP000238823">
    <property type="component" value="Unassembled WGS sequence"/>
</dbReference>
<dbReference type="SUPFAM" id="SSF52777">
    <property type="entry name" value="CoA-dependent acyltransferases"/>
    <property type="match status" value="2"/>
</dbReference>
<accession>A0A2S9YN20</accession>
<dbReference type="Pfam" id="PF00550">
    <property type="entry name" value="PP-binding"/>
    <property type="match status" value="1"/>
</dbReference>
<evidence type="ECO:0000313" key="3">
    <source>
        <dbReference type="Proteomes" id="UP000238823"/>
    </source>
</evidence>
<dbReference type="GO" id="GO:0005829">
    <property type="term" value="C:cytosol"/>
    <property type="evidence" value="ECO:0007669"/>
    <property type="project" value="TreeGrafter"/>
</dbReference>
<dbReference type="PANTHER" id="PTHR45527">
    <property type="entry name" value="NONRIBOSOMAL PEPTIDE SYNTHETASE"/>
    <property type="match status" value="1"/>
</dbReference>
<dbReference type="Pfam" id="PF00668">
    <property type="entry name" value="Condensation"/>
    <property type="match status" value="1"/>
</dbReference>
<dbReference type="GO" id="GO:0009239">
    <property type="term" value="P:enterobactin biosynthetic process"/>
    <property type="evidence" value="ECO:0007669"/>
    <property type="project" value="TreeGrafter"/>
</dbReference>
<sequence length="583" mass="63134">MRFRGLQKLLAIREESAKASEASNGSANSLLTSSQQRLVSLGAVGLGGSGLHLEDTFSILGPLDVDALERALAALCMRHAVLRSTFTIAAGVASQTPSTAADFRIERLELTSEQAVPEVGEPLAVEWARALIHRSFDLANEAPWRVGLIRFDDERHWLVLVVHHIAHDRWSRDLIRRELGLLYARYVSPSHAPTRQLAALPVALTDVARWQRDLLASPTGRSLADWWARALDGVSTAGGLRRTAEGPAARTRARVQRQLSPARTRELRQLANRLDVGLFVPLLAAHALLLREQGSGDDFMICTPMAGREDGRVHGLVGYLANIVPVRVSLAGLDSGVAALTERVRATVEDAYVHQDLPIQKLACLADPRLRPRSLFALQNTPNFPLRLLDCETQTLELAGGQTDFESFLEITPDGPGLRLDLTHDSSVISADAAEAALERYEAWISAIITDQLPDDSPAIERGSGAPAKPPRPIGVGATAPVSSLASLARVDRERQIGARFSALLDGAELEASLQALGVGSLALLQLLAAIEREYGVSLPLSRDLTTVPLRDLAGRTLDHVELDTMLRRPNELSGRGSDVMVL</sequence>
<protein>
    <submittedName>
        <fullName evidence="2">Linear gramicidin synthase subunit D</fullName>
    </submittedName>
</protein>
<dbReference type="Gene3D" id="3.30.559.10">
    <property type="entry name" value="Chloramphenicol acetyltransferase-like domain"/>
    <property type="match status" value="1"/>
</dbReference>
<dbReference type="GO" id="GO:0031177">
    <property type="term" value="F:phosphopantetheine binding"/>
    <property type="evidence" value="ECO:0007669"/>
    <property type="project" value="TreeGrafter"/>
</dbReference>
<organism evidence="2 3">
    <name type="scientific">Enhygromyxa salina</name>
    <dbReference type="NCBI Taxonomy" id="215803"/>
    <lineage>
        <taxon>Bacteria</taxon>
        <taxon>Pseudomonadati</taxon>
        <taxon>Myxococcota</taxon>
        <taxon>Polyangia</taxon>
        <taxon>Nannocystales</taxon>
        <taxon>Nannocystaceae</taxon>
        <taxon>Enhygromyxa</taxon>
    </lineage>
</organism>
<reference evidence="2 3" key="1">
    <citation type="submission" date="2018-03" db="EMBL/GenBank/DDBJ databases">
        <title>Draft Genome Sequences of the Obligatory Marine Myxobacteria Enhygromyxa salina SWB007.</title>
        <authorList>
            <person name="Poehlein A."/>
            <person name="Moghaddam J.A."/>
            <person name="Harms H."/>
            <person name="Alanjari M."/>
            <person name="Koenig G.M."/>
            <person name="Daniel R."/>
            <person name="Schaeberle T.F."/>
        </authorList>
    </citation>
    <scope>NUCLEOTIDE SEQUENCE [LARGE SCALE GENOMIC DNA]</scope>
    <source>
        <strain evidence="2 3">SWB007</strain>
    </source>
</reference>
<dbReference type="GO" id="GO:0047527">
    <property type="term" value="F:2,3-dihydroxybenzoate-serine ligase activity"/>
    <property type="evidence" value="ECO:0007669"/>
    <property type="project" value="TreeGrafter"/>
</dbReference>
<feature type="domain" description="Carrier" evidence="1">
    <location>
        <begin position="480"/>
        <end position="561"/>
    </location>
</feature>
<evidence type="ECO:0000313" key="2">
    <source>
        <dbReference type="EMBL" id="PRQ06482.1"/>
    </source>
</evidence>
<dbReference type="GO" id="GO:0009366">
    <property type="term" value="C:enterobactin synthetase complex"/>
    <property type="evidence" value="ECO:0007669"/>
    <property type="project" value="TreeGrafter"/>
</dbReference>
<dbReference type="InterPro" id="IPR036736">
    <property type="entry name" value="ACP-like_sf"/>
</dbReference>
<dbReference type="Gene3D" id="1.10.1200.10">
    <property type="entry name" value="ACP-like"/>
    <property type="match status" value="1"/>
</dbReference>
<dbReference type="PROSITE" id="PS50075">
    <property type="entry name" value="CARRIER"/>
    <property type="match status" value="1"/>
</dbReference>
<name>A0A2S9YN20_9BACT</name>
<dbReference type="EMBL" id="PVNL01000074">
    <property type="protein sequence ID" value="PRQ06482.1"/>
    <property type="molecule type" value="Genomic_DNA"/>
</dbReference>
<dbReference type="GO" id="GO:0043041">
    <property type="term" value="P:amino acid activation for nonribosomal peptide biosynthetic process"/>
    <property type="evidence" value="ECO:0007669"/>
    <property type="project" value="TreeGrafter"/>
</dbReference>
<dbReference type="PANTHER" id="PTHR45527:SF1">
    <property type="entry name" value="FATTY ACID SYNTHASE"/>
    <property type="match status" value="1"/>
</dbReference>
<comment type="caution">
    <text evidence="2">The sequence shown here is derived from an EMBL/GenBank/DDBJ whole genome shotgun (WGS) entry which is preliminary data.</text>
</comment>